<dbReference type="InterPro" id="IPR037175">
    <property type="entry name" value="KFase_sf"/>
</dbReference>
<dbReference type="SUPFAM" id="SSF102198">
    <property type="entry name" value="Putative cyclase"/>
    <property type="match status" value="1"/>
</dbReference>
<name>B2IDW7_BEII9</name>
<sequence length="287" mass="31824">MASRTIWRSNISASAGSRPERRGCRHASLYLGALLLVLSSAVASAEPSLTEIQAVLAHKTFVDLTHAFSETTPVWEGFPQAKMYPAMKPGTGEPYTIKQDGFRSTFFAMVGQYGTHVDPPAHFAEKGATLDQIPLKEMILPLVVFDITPWLDKEPAHVFSLEDLKTWEHEHGRVPEGAFAALRTDMGKDFETNPQSFKRQPFPGWSREAVQFLVEQRGIKAIGHESLDSDVTETMETETYILQSGHYQIEVMTNLDKVPATGALIVVTWPKVEKGLGFPARAFAILP</sequence>
<dbReference type="eggNOG" id="COG1878">
    <property type="taxonomic scope" value="Bacteria"/>
</dbReference>
<dbReference type="Proteomes" id="UP000001695">
    <property type="component" value="Chromosome"/>
</dbReference>
<dbReference type="EMBL" id="CP001016">
    <property type="protein sequence ID" value="ACB96899.1"/>
    <property type="molecule type" value="Genomic_DNA"/>
</dbReference>
<dbReference type="GO" id="GO:0004061">
    <property type="term" value="F:arylformamidase activity"/>
    <property type="evidence" value="ECO:0007669"/>
    <property type="project" value="InterPro"/>
</dbReference>
<dbReference type="PANTHER" id="PTHR31118:SF12">
    <property type="entry name" value="CYCLASE-LIKE PROTEIN 2"/>
    <property type="match status" value="1"/>
</dbReference>
<keyword evidence="2" id="KW-1185">Reference proteome</keyword>
<dbReference type="GO" id="GO:0019441">
    <property type="term" value="P:L-tryptophan catabolic process to kynurenine"/>
    <property type="evidence" value="ECO:0007669"/>
    <property type="project" value="InterPro"/>
</dbReference>
<dbReference type="OrthoDB" id="9777007at2"/>
<dbReference type="KEGG" id="bid:Bind_3341"/>
<reference evidence="1 2" key="2">
    <citation type="journal article" date="2010" name="J. Bacteriol.">
        <title>Complete genome sequence of Beijerinckia indica subsp. indica.</title>
        <authorList>
            <person name="Tamas I."/>
            <person name="Dedysh S.N."/>
            <person name="Liesack W."/>
            <person name="Stott M.B."/>
            <person name="Alam M."/>
            <person name="Murrell J.C."/>
            <person name="Dunfield P.F."/>
        </authorList>
    </citation>
    <scope>NUCLEOTIDE SEQUENCE [LARGE SCALE GENOMIC DNA]</scope>
    <source>
        <strain evidence="2">ATCC 9039 / DSM 1715 / NCIMB 8712</strain>
    </source>
</reference>
<evidence type="ECO:0000313" key="2">
    <source>
        <dbReference type="Proteomes" id="UP000001695"/>
    </source>
</evidence>
<organism evidence="1 2">
    <name type="scientific">Beijerinckia indica subsp. indica (strain ATCC 9039 / DSM 1715 / NCIMB 8712)</name>
    <dbReference type="NCBI Taxonomy" id="395963"/>
    <lineage>
        <taxon>Bacteria</taxon>
        <taxon>Pseudomonadati</taxon>
        <taxon>Pseudomonadota</taxon>
        <taxon>Alphaproteobacteria</taxon>
        <taxon>Hyphomicrobiales</taxon>
        <taxon>Beijerinckiaceae</taxon>
        <taxon>Beijerinckia</taxon>
    </lineage>
</organism>
<dbReference type="HOGENOM" id="CLU_030671_2_0_5"/>
<dbReference type="Pfam" id="PF04199">
    <property type="entry name" value="Cyclase"/>
    <property type="match status" value="1"/>
</dbReference>
<dbReference type="STRING" id="395963.Bind_3341"/>
<dbReference type="Gene3D" id="3.50.30.50">
    <property type="entry name" value="Putative cyclase"/>
    <property type="match status" value="1"/>
</dbReference>
<accession>B2IDW7</accession>
<reference evidence="2" key="1">
    <citation type="submission" date="2008-03" db="EMBL/GenBank/DDBJ databases">
        <title>Complete sequence of chromosome of Beijerinckia indica subsp. indica ATCC 9039.</title>
        <authorList>
            <consortium name="US DOE Joint Genome Institute"/>
            <person name="Copeland A."/>
            <person name="Lucas S."/>
            <person name="Lapidus A."/>
            <person name="Glavina del Rio T."/>
            <person name="Dalin E."/>
            <person name="Tice H."/>
            <person name="Bruce D."/>
            <person name="Goodwin L."/>
            <person name="Pitluck S."/>
            <person name="LaButti K."/>
            <person name="Schmutz J."/>
            <person name="Larimer F."/>
            <person name="Land M."/>
            <person name="Hauser L."/>
            <person name="Kyrpides N."/>
            <person name="Mikhailova N."/>
            <person name="Dunfield P.F."/>
            <person name="Dedysh S.N."/>
            <person name="Liesack W."/>
            <person name="Saw J.H."/>
            <person name="Alam M."/>
            <person name="Chen Y."/>
            <person name="Murrell J.C."/>
            <person name="Richardson P."/>
        </authorList>
    </citation>
    <scope>NUCLEOTIDE SEQUENCE [LARGE SCALE GENOMIC DNA]</scope>
    <source>
        <strain evidence="2">ATCC 9039 / DSM 1715 / NCIMB 8712</strain>
    </source>
</reference>
<dbReference type="AlphaFoldDB" id="B2IDW7"/>
<proteinExistence type="predicted"/>
<evidence type="ECO:0000313" key="1">
    <source>
        <dbReference type="EMBL" id="ACB96899.1"/>
    </source>
</evidence>
<protein>
    <submittedName>
        <fullName evidence="1">Cyclase family protein</fullName>
    </submittedName>
</protein>
<gene>
    <name evidence="1" type="ordered locus">Bind_3341</name>
</gene>
<dbReference type="InterPro" id="IPR007325">
    <property type="entry name" value="KFase/CYL"/>
</dbReference>
<dbReference type="PANTHER" id="PTHR31118">
    <property type="entry name" value="CYCLASE-LIKE PROTEIN 2"/>
    <property type="match status" value="1"/>
</dbReference>